<accession>A0AB34QZ24</accession>
<keyword evidence="9" id="KW-0808">Transferase</keyword>
<evidence type="ECO:0000256" key="1">
    <source>
        <dbReference type="ARBA" id="ARBA00001933"/>
    </source>
</evidence>
<sequence>MISVPVQGGSGVRKYDQLVLSLKEKMTSGEYNAGMKIPSIRHLAAQYAVSKSTVIKALDTLEHEHLLYSVERSGYYVVKTKQSAGKQDSTWIDFASSAPDPVVFPYVDFQHCINQAIDLYQNDLFIYGTANGLPSLLPVISKRLMDYQVFANPEQIVMTSGIQLALSILSTIPFPNGKQTILVEQPGYHLYLQYLEKNQLPVMGIQRTEKGIDLQELERIFREEEIRFFYTMPRFQNPLGTSLSKQEKRAIAALAEKYDVYIVEDDYIADLEFNAKRDPIYSYDQAGKVIYLKSFSKIIFPGLRTGAVVLPEELIRPFSEHKRLIDIDSSMLSQAALEIYLKSGMFERHRDRMRATYRHRSKQLVTCLKSDQIAYQLGEEEPATHTHVRLDRSIPTNQLIQQLKKASVSIQSIDRHYLSTFQKDSILQLNIWHVKEEQITRGVDLLKTAFQQIGRY</sequence>
<evidence type="ECO:0000256" key="4">
    <source>
        <dbReference type="ARBA" id="ARBA00022898"/>
    </source>
</evidence>
<dbReference type="CDD" id="cd07377">
    <property type="entry name" value="WHTH_GntR"/>
    <property type="match status" value="1"/>
</dbReference>
<dbReference type="InterPro" id="IPR036390">
    <property type="entry name" value="WH_DNA-bd_sf"/>
</dbReference>
<dbReference type="SMART" id="SM00345">
    <property type="entry name" value="HTH_GNTR"/>
    <property type="match status" value="1"/>
</dbReference>
<dbReference type="PANTHER" id="PTHR46577">
    <property type="entry name" value="HTH-TYPE TRANSCRIPTIONAL REGULATORY PROTEIN GABR"/>
    <property type="match status" value="1"/>
</dbReference>
<dbReference type="Pfam" id="PF00392">
    <property type="entry name" value="GntR"/>
    <property type="match status" value="1"/>
</dbReference>
<dbReference type="PROSITE" id="PS50949">
    <property type="entry name" value="HTH_GNTR"/>
    <property type="match status" value="1"/>
</dbReference>
<gene>
    <name evidence="9" type="ORF">B4127_0340</name>
</gene>
<dbReference type="EMBL" id="JXCL01000020">
    <property type="protein sequence ID" value="KIL19233.1"/>
    <property type="molecule type" value="Genomic_DNA"/>
</dbReference>
<dbReference type="GO" id="GO:0003677">
    <property type="term" value="F:DNA binding"/>
    <property type="evidence" value="ECO:0007669"/>
    <property type="project" value="UniProtKB-KW"/>
</dbReference>
<dbReference type="PANTHER" id="PTHR46577:SF1">
    <property type="entry name" value="HTH-TYPE TRANSCRIPTIONAL REGULATORY PROTEIN GABR"/>
    <property type="match status" value="1"/>
</dbReference>
<reference evidence="9 10" key="1">
    <citation type="submission" date="2014-12" db="EMBL/GenBank/DDBJ databases">
        <title>Draft Genome Sequences of Five Spore-Forming Food Isolates of Bacillus pumilus.</title>
        <authorList>
            <person name="de Jong A."/>
            <person name="van Heel A.J."/>
            <person name="Montalban-Lopez M."/>
            <person name="Krawczyk A.O."/>
            <person name="Berendsen E.M."/>
            <person name="Wells-Bennik M."/>
            <person name="Kuipers O.P."/>
        </authorList>
    </citation>
    <scope>NUCLEOTIDE SEQUENCE [LARGE SCALE GENOMIC DNA]</scope>
    <source>
        <strain evidence="9 10">B4127</strain>
    </source>
</reference>
<dbReference type="CDD" id="cd00609">
    <property type="entry name" value="AAT_like"/>
    <property type="match status" value="1"/>
</dbReference>
<comment type="similarity">
    <text evidence="2">In the C-terminal section; belongs to the class-I pyridoxal-phosphate-dependent aminotransferase family.</text>
</comment>
<dbReference type="SUPFAM" id="SSF46785">
    <property type="entry name" value="Winged helix' DNA-binding domain"/>
    <property type="match status" value="1"/>
</dbReference>
<evidence type="ECO:0000256" key="2">
    <source>
        <dbReference type="ARBA" id="ARBA00005384"/>
    </source>
</evidence>
<keyword evidence="7" id="KW-0804">Transcription</keyword>
<dbReference type="InterPro" id="IPR004839">
    <property type="entry name" value="Aminotransferase_I/II_large"/>
</dbReference>
<keyword evidence="5" id="KW-0805">Transcription regulation</keyword>
<dbReference type="Pfam" id="PF00155">
    <property type="entry name" value="Aminotran_1_2"/>
    <property type="match status" value="1"/>
</dbReference>
<dbReference type="GO" id="GO:0003700">
    <property type="term" value="F:DNA-binding transcription factor activity"/>
    <property type="evidence" value="ECO:0007669"/>
    <property type="project" value="InterPro"/>
</dbReference>
<dbReference type="InterPro" id="IPR051446">
    <property type="entry name" value="HTH_trans_reg/aminotransferase"/>
</dbReference>
<evidence type="ECO:0000259" key="8">
    <source>
        <dbReference type="PROSITE" id="PS50949"/>
    </source>
</evidence>
<dbReference type="EC" id="2.6.1.1" evidence="9"/>
<organism evidence="9 10">
    <name type="scientific">Bacillus pumilus</name>
    <name type="common">Bacillus mesentericus</name>
    <dbReference type="NCBI Taxonomy" id="1408"/>
    <lineage>
        <taxon>Bacteria</taxon>
        <taxon>Bacillati</taxon>
        <taxon>Bacillota</taxon>
        <taxon>Bacilli</taxon>
        <taxon>Bacillales</taxon>
        <taxon>Bacillaceae</taxon>
        <taxon>Bacillus</taxon>
    </lineage>
</organism>
<evidence type="ECO:0000256" key="3">
    <source>
        <dbReference type="ARBA" id="ARBA00022576"/>
    </source>
</evidence>
<protein>
    <submittedName>
        <fullName evidence="9">Transcriptional regulator, GntR family domain</fullName>
        <ecNumber evidence="9">2.6.1.1</ecNumber>
    </submittedName>
</protein>
<dbReference type="InterPro" id="IPR015424">
    <property type="entry name" value="PyrdxlP-dep_Trfase"/>
</dbReference>
<evidence type="ECO:0000256" key="5">
    <source>
        <dbReference type="ARBA" id="ARBA00023015"/>
    </source>
</evidence>
<evidence type="ECO:0000313" key="10">
    <source>
        <dbReference type="Proteomes" id="UP000031978"/>
    </source>
</evidence>
<evidence type="ECO:0000256" key="7">
    <source>
        <dbReference type="ARBA" id="ARBA00023163"/>
    </source>
</evidence>
<evidence type="ECO:0000256" key="6">
    <source>
        <dbReference type="ARBA" id="ARBA00023125"/>
    </source>
</evidence>
<keyword evidence="4" id="KW-0663">Pyridoxal phosphate</keyword>
<evidence type="ECO:0000313" key="9">
    <source>
        <dbReference type="EMBL" id="KIL19233.1"/>
    </source>
</evidence>
<comment type="cofactor">
    <cofactor evidence="1">
        <name>pyridoxal 5'-phosphate</name>
        <dbReference type="ChEBI" id="CHEBI:597326"/>
    </cofactor>
</comment>
<keyword evidence="3 9" id="KW-0032">Aminotransferase</keyword>
<dbReference type="Gene3D" id="3.40.640.10">
    <property type="entry name" value="Type I PLP-dependent aspartate aminotransferase-like (Major domain)"/>
    <property type="match status" value="1"/>
</dbReference>
<dbReference type="InterPro" id="IPR015421">
    <property type="entry name" value="PyrdxlP-dep_Trfase_major"/>
</dbReference>
<dbReference type="InterPro" id="IPR000524">
    <property type="entry name" value="Tscrpt_reg_HTH_GntR"/>
</dbReference>
<feature type="domain" description="HTH gntR-type" evidence="8">
    <location>
        <begin position="12"/>
        <end position="80"/>
    </location>
</feature>
<keyword evidence="6" id="KW-0238">DNA-binding</keyword>
<proteinExistence type="inferred from homology"/>
<comment type="caution">
    <text evidence="9">The sequence shown here is derived from an EMBL/GenBank/DDBJ whole genome shotgun (WGS) entry which is preliminary data.</text>
</comment>
<dbReference type="GO" id="GO:0004069">
    <property type="term" value="F:L-aspartate:2-oxoglutarate aminotransferase activity"/>
    <property type="evidence" value="ECO:0007669"/>
    <property type="project" value="UniProtKB-EC"/>
</dbReference>
<dbReference type="Proteomes" id="UP000031978">
    <property type="component" value="Unassembled WGS sequence"/>
</dbReference>
<dbReference type="Gene3D" id="1.10.10.10">
    <property type="entry name" value="Winged helix-like DNA-binding domain superfamily/Winged helix DNA-binding domain"/>
    <property type="match status" value="1"/>
</dbReference>
<dbReference type="SUPFAM" id="SSF53383">
    <property type="entry name" value="PLP-dependent transferases"/>
    <property type="match status" value="1"/>
</dbReference>
<name>A0AB34QZ24_BACPU</name>
<dbReference type="InterPro" id="IPR036388">
    <property type="entry name" value="WH-like_DNA-bd_sf"/>
</dbReference>
<dbReference type="GO" id="GO:0030170">
    <property type="term" value="F:pyridoxal phosphate binding"/>
    <property type="evidence" value="ECO:0007669"/>
    <property type="project" value="InterPro"/>
</dbReference>
<dbReference type="AlphaFoldDB" id="A0AB34QZ24"/>